<organism evidence="1 2">
    <name type="scientific">Dendrobium catenatum</name>
    <dbReference type="NCBI Taxonomy" id="906689"/>
    <lineage>
        <taxon>Eukaryota</taxon>
        <taxon>Viridiplantae</taxon>
        <taxon>Streptophyta</taxon>
        <taxon>Embryophyta</taxon>
        <taxon>Tracheophyta</taxon>
        <taxon>Spermatophyta</taxon>
        <taxon>Magnoliopsida</taxon>
        <taxon>Liliopsida</taxon>
        <taxon>Asparagales</taxon>
        <taxon>Orchidaceae</taxon>
        <taxon>Epidendroideae</taxon>
        <taxon>Malaxideae</taxon>
        <taxon>Dendrobiinae</taxon>
        <taxon>Dendrobium</taxon>
    </lineage>
</organism>
<name>A0A2I0VVN7_9ASPA</name>
<dbReference type="AlphaFoldDB" id="A0A2I0VVN7"/>
<dbReference type="Proteomes" id="UP000233837">
    <property type="component" value="Unassembled WGS sequence"/>
</dbReference>
<protein>
    <submittedName>
        <fullName evidence="1">Uncharacterized protein</fullName>
    </submittedName>
</protein>
<proteinExistence type="predicted"/>
<gene>
    <name evidence="1" type="ORF">MA16_Dca020395</name>
</gene>
<accession>A0A2I0VVN7</accession>
<evidence type="ECO:0000313" key="2">
    <source>
        <dbReference type="Proteomes" id="UP000233837"/>
    </source>
</evidence>
<evidence type="ECO:0000313" key="1">
    <source>
        <dbReference type="EMBL" id="PKU67469.1"/>
    </source>
</evidence>
<reference evidence="1 2" key="1">
    <citation type="journal article" date="2016" name="Sci. Rep.">
        <title>The Dendrobium catenatum Lindl. genome sequence provides insights into polysaccharide synthase, floral development and adaptive evolution.</title>
        <authorList>
            <person name="Zhang G.Q."/>
            <person name="Xu Q."/>
            <person name="Bian C."/>
            <person name="Tsai W.C."/>
            <person name="Yeh C.M."/>
            <person name="Liu K.W."/>
            <person name="Yoshida K."/>
            <person name="Zhang L.S."/>
            <person name="Chang S.B."/>
            <person name="Chen F."/>
            <person name="Shi Y."/>
            <person name="Su Y.Y."/>
            <person name="Zhang Y.Q."/>
            <person name="Chen L.J."/>
            <person name="Yin Y."/>
            <person name="Lin M."/>
            <person name="Huang H."/>
            <person name="Deng H."/>
            <person name="Wang Z.W."/>
            <person name="Zhu S.L."/>
            <person name="Zhao X."/>
            <person name="Deng C."/>
            <person name="Niu S.C."/>
            <person name="Huang J."/>
            <person name="Wang M."/>
            <person name="Liu G.H."/>
            <person name="Yang H.J."/>
            <person name="Xiao X.J."/>
            <person name="Hsiao Y.Y."/>
            <person name="Wu W.L."/>
            <person name="Chen Y.Y."/>
            <person name="Mitsuda N."/>
            <person name="Ohme-Takagi M."/>
            <person name="Luo Y.B."/>
            <person name="Van de Peer Y."/>
            <person name="Liu Z.J."/>
        </authorList>
    </citation>
    <scope>NUCLEOTIDE SEQUENCE [LARGE SCALE GENOMIC DNA]</scope>
    <source>
        <tissue evidence="1">The whole plant</tissue>
    </source>
</reference>
<dbReference type="EMBL" id="KZ503194">
    <property type="protein sequence ID" value="PKU67469.1"/>
    <property type="molecule type" value="Genomic_DNA"/>
</dbReference>
<sequence length="136" mass="15344">MNEASSATPKLKEGETPSEDIRTYDINGLLRDIICSNDPFQNPMMEKNEFNANEQNNHGEKFANLMQECTTFINIQNMPPCIHVHIEVNENNVSSKISEFVLLGSYVGVNARNPVLAPISFPDLRNKGMEPFKKKC</sequence>
<keyword evidence="2" id="KW-1185">Reference proteome</keyword>
<reference evidence="1 2" key="2">
    <citation type="journal article" date="2017" name="Nature">
        <title>The Apostasia genome and the evolution of orchids.</title>
        <authorList>
            <person name="Zhang G.Q."/>
            <person name="Liu K.W."/>
            <person name="Li Z."/>
            <person name="Lohaus R."/>
            <person name="Hsiao Y.Y."/>
            <person name="Niu S.C."/>
            <person name="Wang J.Y."/>
            <person name="Lin Y.C."/>
            <person name="Xu Q."/>
            <person name="Chen L.J."/>
            <person name="Yoshida K."/>
            <person name="Fujiwara S."/>
            <person name="Wang Z.W."/>
            <person name="Zhang Y.Q."/>
            <person name="Mitsuda N."/>
            <person name="Wang M."/>
            <person name="Liu G.H."/>
            <person name="Pecoraro L."/>
            <person name="Huang H.X."/>
            <person name="Xiao X.J."/>
            <person name="Lin M."/>
            <person name="Wu X.Y."/>
            <person name="Wu W.L."/>
            <person name="Chen Y.Y."/>
            <person name="Chang S.B."/>
            <person name="Sakamoto S."/>
            <person name="Ohme-Takagi M."/>
            <person name="Yagi M."/>
            <person name="Zeng S.J."/>
            <person name="Shen C.Y."/>
            <person name="Yeh C.M."/>
            <person name="Luo Y.B."/>
            <person name="Tsai W.C."/>
            <person name="Van de Peer Y."/>
            <person name="Liu Z.J."/>
        </authorList>
    </citation>
    <scope>NUCLEOTIDE SEQUENCE [LARGE SCALE GENOMIC DNA]</scope>
    <source>
        <tissue evidence="1">The whole plant</tissue>
    </source>
</reference>